<proteinExistence type="inferred from homology"/>
<keyword evidence="2" id="KW-0378">Hydrolase</keyword>
<dbReference type="SUPFAM" id="SSF101478">
    <property type="entry name" value="ADP-ribosylglycohydrolase"/>
    <property type="match status" value="1"/>
</dbReference>
<dbReference type="EMBL" id="BAAANK010000003">
    <property type="protein sequence ID" value="GAA1830213.1"/>
    <property type="molecule type" value="Genomic_DNA"/>
</dbReference>
<gene>
    <name evidence="3" type="ORF">GCM10009750_12520</name>
</gene>
<dbReference type="PANTHER" id="PTHR16222">
    <property type="entry name" value="ADP-RIBOSYLGLYCOHYDROLASE"/>
    <property type="match status" value="1"/>
</dbReference>
<dbReference type="Proteomes" id="UP001501746">
    <property type="component" value="Unassembled WGS sequence"/>
</dbReference>
<dbReference type="PANTHER" id="PTHR16222:SF24">
    <property type="entry name" value="ADP-RIBOSYLHYDROLASE ARH3"/>
    <property type="match status" value="1"/>
</dbReference>
<dbReference type="Gene3D" id="1.10.4080.10">
    <property type="entry name" value="ADP-ribosylation/Crystallin J1"/>
    <property type="match status" value="1"/>
</dbReference>
<keyword evidence="4" id="KW-1185">Reference proteome</keyword>
<dbReference type="RefSeq" id="WP_157428832.1">
    <property type="nucleotide sequence ID" value="NZ_BAAANK010000003.1"/>
</dbReference>
<dbReference type="InterPro" id="IPR005502">
    <property type="entry name" value="Ribosyl_crysJ1"/>
</dbReference>
<evidence type="ECO:0000313" key="4">
    <source>
        <dbReference type="Proteomes" id="UP001501746"/>
    </source>
</evidence>
<comment type="similarity">
    <text evidence="1">Belongs to the ADP-ribosylglycohydrolase family.</text>
</comment>
<evidence type="ECO:0008006" key="5">
    <source>
        <dbReference type="Google" id="ProtNLM"/>
    </source>
</evidence>
<comment type="caution">
    <text evidence="3">The sequence shown here is derived from an EMBL/GenBank/DDBJ whole genome shotgun (WGS) entry which is preliminary data.</text>
</comment>
<accession>A0ABN2MK72</accession>
<evidence type="ECO:0000256" key="1">
    <source>
        <dbReference type="ARBA" id="ARBA00010702"/>
    </source>
</evidence>
<dbReference type="Pfam" id="PF03747">
    <property type="entry name" value="ADP_ribosyl_GH"/>
    <property type="match status" value="1"/>
</dbReference>
<reference evidence="3 4" key="1">
    <citation type="journal article" date="2019" name="Int. J. Syst. Evol. Microbiol.">
        <title>The Global Catalogue of Microorganisms (GCM) 10K type strain sequencing project: providing services to taxonomists for standard genome sequencing and annotation.</title>
        <authorList>
            <consortium name="The Broad Institute Genomics Platform"/>
            <consortium name="The Broad Institute Genome Sequencing Center for Infectious Disease"/>
            <person name="Wu L."/>
            <person name="Ma J."/>
        </authorList>
    </citation>
    <scope>NUCLEOTIDE SEQUENCE [LARGE SCALE GENOMIC DNA]</scope>
    <source>
        <strain evidence="3 4">JCM 14323</strain>
    </source>
</reference>
<evidence type="ECO:0000313" key="3">
    <source>
        <dbReference type="EMBL" id="GAA1830213.1"/>
    </source>
</evidence>
<evidence type="ECO:0000256" key="2">
    <source>
        <dbReference type="ARBA" id="ARBA00022801"/>
    </source>
</evidence>
<organism evidence="3 4">
    <name type="scientific">Agromyces salentinus</name>
    <dbReference type="NCBI Taxonomy" id="269421"/>
    <lineage>
        <taxon>Bacteria</taxon>
        <taxon>Bacillati</taxon>
        <taxon>Actinomycetota</taxon>
        <taxon>Actinomycetes</taxon>
        <taxon>Micrococcales</taxon>
        <taxon>Microbacteriaceae</taxon>
        <taxon>Agromyces</taxon>
    </lineage>
</organism>
<protein>
    <recommendedName>
        <fullName evidence="5">ADP-ribosylglycohydrolase family protein</fullName>
    </recommendedName>
</protein>
<sequence>MTDPTTLPAPVLDRAIGAVLGSAAGDALGAPYEFKPSLPDDVPVVFKAGGPWELGEWTDDTSMAVPILEALARGDSLADAAVLGRIAGAWKHWAVDAKDVGIQTRQVLAITTFEAGEPHSVAEADIRSAATRVHDSTGRSAGNGSLMRTGPVALGYLGDGQEQALADAARRVSALTHFETDAGDACVIWSLAIRHAIRTGTYDLRTAIDALPVERRARWHEFVDVAERTQPRDIPGSNGWVVAAMQAAWSAIHHAELAGEGLQQTLERAVRCGNDTDTVAAIAGSLAGAKWGGSAVPELWRRELHGWPGLRDDDLATLAVSATAAYGRRMERRAGA</sequence>
<name>A0ABN2MK72_9MICO</name>
<dbReference type="InterPro" id="IPR050792">
    <property type="entry name" value="ADP-ribosylglycohydrolase"/>
</dbReference>
<dbReference type="InterPro" id="IPR036705">
    <property type="entry name" value="Ribosyl_crysJ1_sf"/>
</dbReference>